<reference evidence="2 3" key="1">
    <citation type="journal article" date="2023" name="Plants (Basel)">
        <title>Bridging the Gap: Combining Genomics and Transcriptomics Approaches to Understand Stylosanthes scabra, an Orphan Legume from the Brazilian Caatinga.</title>
        <authorList>
            <person name="Ferreira-Neto J.R.C."/>
            <person name="da Silva M.D."/>
            <person name="Binneck E."/>
            <person name="de Melo N.F."/>
            <person name="da Silva R.H."/>
            <person name="de Melo A.L.T.M."/>
            <person name="Pandolfi V."/>
            <person name="Bustamante F.O."/>
            <person name="Brasileiro-Vidal A.C."/>
            <person name="Benko-Iseppon A.M."/>
        </authorList>
    </citation>
    <scope>NUCLEOTIDE SEQUENCE [LARGE SCALE GENOMIC DNA]</scope>
    <source>
        <tissue evidence="2">Leaves</tissue>
    </source>
</reference>
<comment type="caution">
    <text evidence="2">The sequence shown here is derived from an EMBL/GenBank/DDBJ whole genome shotgun (WGS) entry which is preliminary data.</text>
</comment>
<dbReference type="PANTHER" id="PTHR36782">
    <property type="entry name" value="BNAC03G62080D PROTEIN"/>
    <property type="match status" value="1"/>
</dbReference>
<feature type="domain" description="DUF7890" evidence="1">
    <location>
        <begin position="90"/>
        <end position="136"/>
    </location>
</feature>
<evidence type="ECO:0000313" key="3">
    <source>
        <dbReference type="Proteomes" id="UP001341840"/>
    </source>
</evidence>
<dbReference type="Proteomes" id="UP001341840">
    <property type="component" value="Unassembled WGS sequence"/>
</dbReference>
<evidence type="ECO:0000259" key="1">
    <source>
        <dbReference type="Pfam" id="PF25418"/>
    </source>
</evidence>
<dbReference type="PANTHER" id="PTHR36782:SF1">
    <property type="entry name" value="CALCIUM UNIPORTER PROTEIN"/>
    <property type="match status" value="1"/>
</dbReference>
<dbReference type="InterPro" id="IPR057212">
    <property type="entry name" value="DUF7890"/>
</dbReference>
<accession>A0ABU6S7A8</accession>
<name>A0ABU6S7A8_9FABA</name>
<gene>
    <name evidence="2" type="ORF">PIB30_015377</name>
</gene>
<proteinExistence type="predicted"/>
<dbReference type="EMBL" id="JASCZI010060457">
    <property type="protein sequence ID" value="MED6132013.1"/>
    <property type="molecule type" value="Genomic_DNA"/>
</dbReference>
<protein>
    <recommendedName>
        <fullName evidence="1">DUF7890 domain-containing protein</fullName>
    </recommendedName>
</protein>
<dbReference type="Pfam" id="PF25418">
    <property type="entry name" value="DUF7890"/>
    <property type="match status" value="1"/>
</dbReference>
<evidence type="ECO:0000313" key="2">
    <source>
        <dbReference type="EMBL" id="MED6132013.1"/>
    </source>
</evidence>
<organism evidence="2 3">
    <name type="scientific">Stylosanthes scabra</name>
    <dbReference type="NCBI Taxonomy" id="79078"/>
    <lineage>
        <taxon>Eukaryota</taxon>
        <taxon>Viridiplantae</taxon>
        <taxon>Streptophyta</taxon>
        <taxon>Embryophyta</taxon>
        <taxon>Tracheophyta</taxon>
        <taxon>Spermatophyta</taxon>
        <taxon>Magnoliopsida</taxon>
        <taxon>eudicotyledons</taxon>
        <taxon>Gunneridae</taxon>
        <taxon>Pentapetalae</taxon>
        <taxon>rosids</taxon>
        <taxon>fabids</taxon>
        <taxon>Fabales</taxon>
        <taxon>Fabaceae</taxon>
        <taxon>Papilionoideae</taxon>
        <taxon>50 kb inversion clade</taxon>
        <taxon>dalbergioids sensu lato</taxon>
        <taxon>Dalbergieae</taxon>
        <taxon>Pterocarpus clade</taxon>
        <taxon>Stylosanthes</taxon>
    </lineage>
</organism>
<sequence length="148" mass="17000">MIRKVFGYLKRRISSHNKKSAKVEPLKVVTEAVYRDELITNKKQQQQQAPKKKTMVKKTVRFSDAEPTILGEEKCINEEDNEWREKGEGIIRVKVKMTKEEAFRLLSKCNNNGGVLELKDVARELVSMPTNRVCLVSPSCSNNNNLHL</sequence>
<keyword evidence="3" id="KW-1185">Reference proteome</keyword>